<keyword evidence="2" id="KW-0732">Signal</keyword>
<evidence type="ECO:0008006" key="5">
    <source>
        <dbReference type="Google" id="ProtNLM"/>
    </source>
</evidence>
<protein>
    <recommendedName>
        <fullName evidence="5">Lipoprotein</fullName>
    </recommendedName>
</protein>
<gene>
    <name evidence="3" type="ORF">HH214_05575</name>
</gene>
<reference evidence="3 4" key="1">
    <citation type="submission" date="2020-04" db="EMBL/GenBank/DDBJ databases">
        <title>Genome sequencing of novel species.</title>
        <authorList>
            <person name="Heo J."/>
            <person name="Kim S.-J."/>
            <person name="Kim J.-S."/>
            <person name="Hong S.-B."/>
            <person name="Kwon S.-W."/>
        </authorList>
    </citation>
    <scope>NUCLEOTIDE SEQUENCE [LARGE SCALE GENOMIC DNA]</scope>
    <source>
        <strain evidence="3 4">F39-2</strain>
    </source>
</reference>
<dbReference type="Proteomes" id="UP000503278">
    <property type="component" value="Chromosome"/>
</dbReference>
<dbReference type="EMBL" id="CP051682">
    <property type="protein sequence ID" value="QJD95378.1"/>
    <property type="molecule type" value="Genomic_DNA"/>
</dbReference>
<feature type="signal peptide" evidence="2">
    <location>
        <begin position="1"/>
        <end position="22"/>
    </location>
</feature>
<dbReference type="RefSeq" id="WP_169606394.1">
    <property type="nucleotide sequence ID" value="NZ_CP051682.1"/>
</dbReference>
<proteinExistence type="predicted"/>
<evidence type="ECO:0000256" key="1">
    <source>
        <dbReference type="SAM" id="MobiDB-lite"/>
    </source>
</evidence>
<feature type="compositionally biased region" description="Polar residues" evidence="1">
    <location>
        <begin position="26"/>
        <end position="37"/>
    </location>
</feature>
<evidence type="ECO:0000313" key="3">
    <source>
        <dbReference type="EMBL" id="QJD95378.1"/>
    </source>
</evidence>
<dbReference type="PROSITE" id="PS51257">
    <property type="entry name" value="PROKAR_LIPOPROTEIN"/>
    <property type="match status" value="1"/>
</dbReference>
<evidence type="ECO:0000256" key="2">
    <source>
        <dbReference type="SAM" id="SignalP"/>
    </source>
</evidence>
<name>A0A7L5DYV7_9SPHI</name>
<dbReference type="AlphaFoldDB" id="A0A7L5DYV7"/>
<feature type="chain" id="PRO_5029581103" description="Lipoprotein" evidence="2">
    <location>
        <begin position="23"/>
        <end position="58"/>
    </location>
</feature>
<dbReference type="KEGG" id="mrob:HH214_05575"/>
<sequence>MKKVIKLSAFISALTLLLSACHENPHNTFGGPSNFPQDTAAHQRDTSLVGTRTDGREQ</sequence>
<keyword evidence="4" id="KW-1185">Reference proteome</keyword>
<accession>A0A7L5DYV7</accession>
<feature type="region of interest" description="Disordered" evidence="1">
    <location>
        <begin position="25"/>
        <end position="58"/>
    </location>
</feature>
<evidence type="ECO:0000313" key="4">
    <source>
        <dbReference type="Proteomes" id="UP000503278"/>
    </source>
</evidence>
<organism evidence="3 4">
    <name type="scientific">Mucilaginibacter robiniae</name>
    <dbReference type="NCBI Taxonomy" id="2728022"/>
    <lineage>
        <taxon>Bacteria</taxon>
        <taxon>Pseudomonadati</taxon>
        <taxon>Bacteroidota</taxon>
        <taxon>Sphingobacteriia</taxon>
        <taxon>Sphingobacteriales</taxon>
        <taxon>Sphingobacteriaceae</taxon>
        <taxon>Mucilaginibacter</taxon>
    </lineage>
</organism>